<keyword evidence="2" id="KW-1185">Reference proteome</keyword>
<sequence length="167" mass="19222">MRIITLCYRKVIDTNSTKPWDKLVFESSHLEFKMQAQNFSQHTQFTSYAQLVNNIPGAHQLSARVLPAISGYIHQLNNVVPDILNNVGIRSLRFDNYQLEIINSDINNKARHQIAINFYTQPLVWHDSIGEYLLLSTYQPDTTADNETITNLIQVQPYLNICSLKTI</sequence>
<protein>
    <submittedName>
        <fullName evidence="1">Uncharacterized protein</fullName>
    </submittedName>
</protein>
<dbReference type="EMBL" id="QAOQ01000001">
    <property type="protein sequence ID" value="PTR00912.1"/>
    <property type="molecule type" value="Genomic_DNA"/>
</dbReference>
<organism evidence="1 2">
    <name type="scientific">Mucilaginibacter yixingensis</name>
    <dbReference type="NCBI Taxonomy" id="1295612"/>
    <lineage>
        <taxon>Bacteria</taxon>
        <taxon>Pseudomonadati</taxon>
        <taxon>Bacteroidota</taxon>
        <taxon>Sphingobacteriia</taxon>
        <taxon>Sphingobacteriales</taxon>
        <taxon>Sphingobacteriaceae</taxon>
        <taxon>Mucilaginibacter</taxon>
    </lineage>
</organism>
<evidence type="ECO:0000313" key="2">
    <source>
        <dbReference type="Proteomes" id="UP000244168"/>
    </source>
</evidence>
<comment type="caution">
    <text evidence="1">The sequence shown here is derived from an EMBL/GenBank/DDBJ whole genome shotgun (WGS) entry which is preliminary data.</text>
</comment>
<gene>
    <name evidence="1" type="ORF">C8P68_101141</name>
</gene>
<dbReference type="OrthoDB" id="793934at2"/>
<reference evidence="1 2" key="1">
    <citation type="submission" date="2018-04" db="EMBL/GenBank/DDBJ databases">
        <title>Genomic Encyclopedia of Archaeal and Bacterial Type Strains, Phase II (KMG-II): from individual species to whole genera.</title>
        <authorList>
            <person name="Goeker M."/>
        </authorList>
    </citation>
    <scope>NUCLEOTIDE SEQUENCE [LARGE SCALE GENOMIC DNA]</scope>
    <source>
        <strain evidence="1 2">DSM 26809</strain>
    </source>
</reference>
<accession>A0A2T5JEP3</accession>
<evidence type="ECO:0000313" key="1">
    <source>
        <dbReference type="EMBL" id="PTR00912.1"/>
    </source>
</evidence>
<dbReference type="RefSeq" id="WP_107826348.1">
    <property type="nucleotide sequence ID" value="NZ_CP160205.1"/>
</dbReference>
<dbReference type="AlphaFoldDB" id="A0A2T5JEP3"/>
<proteinExistence type="predicted"/>
<name>A0A2T5JEP3_9SPHI</name>
<dbReference type="Proteomes" id="UP000244168">
    <property type="component" value="Unassembled WGS sequence"/>
</dbReference>